<evidence type="ECO:0000256" key="1">
    <source>
        <dbReference type="ARBA" id="ARBA00004141"/>
    </source>
</evidence>
<comment type="caution">
    <text evidence="6">The sequence shown here is derived from an EMBL/GenBank/DDBJ whole genome shotgun (WGS) entry which is preliminary data.</text>
</comment>
<comment type="subcellular location">
    <subcellularLocation>
        <location evidence="1">Membrane</location>
        <topology evidence="1">Multi-pass membrane protein</topology>
    </subcellularLocation>
</comment>
<reference evidence="6" key="2">
    <citation type="submission" date="2023-01" db="EMBL/GenBank/DDBJ databases">
        <title>Draft genome sequence of Devosia yakushimensis strain NBRC 103855.</title>
        <authorList>
            <person name="Sun Q."/>
            <person name="Mori K."/>
        </authorList>
    </citation>
    <scope>NUCLEOTIDE SEQUENCE</scope>
    <source>
        <strain evidence="6">NBRC 103855</strain>
    </source>
</reference>
<feature type="transmembrane region" description="Helical" evidence="5">
    <location>
        <begin position="44"/>
        <end position="62"/>
    </location>
</feature>
<keyword evidence="2 5" id="KW-0812">Transmembrane</keyword>
<evidence type="ECO:0000313" key="6">
    <source>
        <dbReference type="EMBL" id="GLQ08890.1"/>
    </source>
</evidence>
<evidence type="ECO:0000256" key="5">
    <source>
        <dbReference type="SAM" id="Phobius"/>
    </source>
</evidence>
<organism evidence="6 7">
    <name type="scientific">Devosia yakushimensis</name>
    <dbReference type="NCBI Taxonomy" id="470028"/>
    <lineage>
        <taxon>Bacteria</taxon>
        <taxon>Pseudomonadati</taxon>
        <taxon>Pseudomonadota</taxon>
        <taxon>Alphaproteobacteria</taxon>
        <taxon>Hyphomicrobiales</taxon>
        <taxon>Devosiaceae</taxon>
        <taxon>Devosia</taxon>
    </lineage>
</organism>
<gene>
    <name evidence="6" type="ORF">GCM10007913_08220</name>
</gene>
<name>A0ABQ5UCH1_9HYPH</name>
<sequence>MAVKLVYWISTGLVCLVYLGSAAFYTFSMTAVQETFIGFGYPGYLPYLLVPIKLLAVAALLVRRPIWLAQLAYAGSFYHLLLAFTAHVGAGDPGFVPAVVSFVLLITSWATQNAVRKGVAAYAPTRFGIA</sequence>
<proteinExistence type="predicted"/>
<evidence type="ECO:0000313" key="7">
    <source>
        <dbReference type="Proteomes" id="UP001161406"/>
    </source>
</evidence>
<dbReference type="Proteomes" id="UP001161406">
    <property type="component" value="Unassembled WGS sequence"/>
</dbReference>
<feature type="transmembrane region" description="Helical" evidence="5">
    <location>
        <begin position="71"/>
        <end position="88"/>
    </location>
</feature>
<feature type="transmembrane region" description="Helical" evidence="5">
    <location>
        <begin position="94"/>
        <end position="111"/>
    </location>
</feature>
<dbReference type="InterPro" id="IPR032808">
    <property type="entry name" value="DoxX"/>
</dbReference>
<protein>
    <recommendedName>
        <fullName evidence="8">DoxX-like family protein</fullName>
    </recommendedName>
</protein>
<keyword evidence="7" id="KW-1185">Reference proteome</keyword>
<evidence type="ECO:0008006" key="8">
    <source>
        <dbReference type="Google" id="ProtNLM"/>
    </source>
</evidence>
<keyword evidence="4 5" id="KW-0472">Membrane</keyword>
<evidence type="ECO:0000256" key="2">
    <source>
        <dbReference type="ARBA" id="ARBA00022692"/>
    </source>
</evidence>
<accession>A0ABQ5UCH1</accession>
<feature type="transmembrane region" description="Helical" evidence="5">
    <location>
        <begin position="5"/>
        <end position="24"/>
    </location>
</feature>
<evidence type="ECO:0000256" key="4">
    <source>
        <dbReference type="ARBA" id="ARBA00023136"/>
    </source>
</evidence>
<keyword evidence="3 5" id="KW-1133">Transmembrane helix</keyword>
<evidence type="ECO:0000256" key="3">
    <source>
        <dbReference type="ARBA" id="ARBA00022989"/>
    </source>
</evidence>
<dbReference type="EMBL" id="BSNG01000001">
    <property type="protein sequence ID" value="GLQ08890.1"/>
    <property type="molecule type" value="Genomic_DNA"/>
</dbReference>
<reference evidence="6" key="1">
    <citation type="journal article" date="2014" name="Int. J. Syst. Evol. Microbiol.">
        <title>Complete genome of a new Firmicutes species belonging to the dominant human colonic microbiota ('Ruminococcus bicirculans') reveals two chromosomes and a selective capacity to utilize plant glucans.</title>
        <authorList>
            <consortium name="NISC Comparative Sequencing Program"/>
            <person name="Wegmann U."/>
            <person name="Louis P."/>
            <person name="Goesmann A."/>
            <person name="Henrissat B."/>
            <person name="Duncan S.H."/>
            <person name="Flint H.J."/>
        </authorList>
    </citation>
    <scope>NUCLEOTIDE SEQUENCE</scope>
    <source>
        <strain evidence="6">NBRC 103855</strain>
    </source>
</reference>
<dbReference type="RefSeq" id="WP_284388180.1">
    <property type="nucleotide sequence ID" value="NZ_BSNG01000001.1"/>
</dbReference>
<dbReference type="Pfam" id="PF13564">
    <property type="entry name" value="DoxX_2"/>
    <property type="match status" value="1"/>
</dbReference>